<feature type="transmembrane region" description="Helical" evidence="12">
    <location>
        <begin position="167"/>
        <end position="184"/>
    </location>
</feature>
<feature type="transmembrane region" description="Helical" evidence="12">
    <location>
        <begin position="307"/>
        <end position="326"/>
    </location>
</feature>
<evidence type="ECO:0000259" key="13">
    <source>
        <dbReference type="PROSITE" id="PS50893"/>
    </source>
</evidence>
<dbReference type="SUPFAM" id="SSF52540">
    <property type="entry name" value="P-loop containing nucleoside triphosphate hydrolases"/>
    <property type="match status" value="1"/>
</dbReference>
<dbReference type="Gene3D" id="3.40.50.300">
    <property type="entry name" value="P-loop containing nucleotide triphosphate hydrolases"/>
    <property type="match status" value="1"/>
</dbReference>
<keyword evidence="3" id="KW-1003">Cell membrane</keyword>
<evidence type="ECO:0000256" key="2">
    <source>
        <dbReference type="ARBA" id="ARBA00022448"/>
    </source>
</evidence>
<dbReference type="InterPro" id="IPR027417">
    <property type="entry name" value="P-loop_NTPase"/>
</dbReference>
<comment type="subcellular location">
    <subcellularLocation>
        <location evidence="1">Cell membrane</location>
        <topology evidence="1">Multi-pass membrane protein</topology>
    </subcellularLocation>
</comment>
<reference evidence="16" key="1">
    <citation type="journal article" date="2014" name="Int. J. Syst. Evol. Microbiol.">
        <title>Complete genome sequence of Corynebacterium casei LMG S-19264T (=DSM 44701T), isolated from a smear-ripened cheese.</title>
        <authorList>
            <consortium name="US DOE Joint Genome Institute (JGI-PGF)"/>
            <person name="Walter F."/>
            <person name="Albersmeier A."/>
            <person name="Kalinowski J."/>
            <person name="Ruckert C."/>
        </authorList>
    </citation>
    <scope>NUCLEOTIDE SEQUENCE</scope>
    <source>
        <strain evidence="16">CGMCC 4.7403</strain>
    </source>
</reference>
<gene>
    <name evidence="16" type="ORF">GCM10017771_87620</name>
</gene>
<evidence type="ECO:0000256" key="12">
    <source>
        <dbReference type="SAM" id="Phobius"/>
    </source>
</evidence>
<dbReference type="PROSITE" id="PS50893">
    <property type="entry name" value="ABC_TRANSPORTER_2"/>
    <property type="match status" value="1"/>
</dbReference>
<feature type="domain" description="Peptidase C39" evidence="15">
    <location>
        <begin position="15"/>
        <end position="138"/>
    </location>
</feature>
<dbReference type="GO" id="GO:0016887">
    <property type="term" value="F:ATP hydrolysis activity"/>
    <property type="evidence" value="ECO:0007669"/>
    <property type="project" value="InterPro"/>
</dbReference>
<evidence type="ECO:0000259" key="14">
    <source>
        <dbReference type="PROSITE" id="PS50929"/>
    </source>
</evidence>
<evidence type="ECO:0000313" key="17">
    <source>
        <dbReference type="Proteomes" id="UP000603227"/>
    </source>
</evidence>
<protein>
    <submittedName>
        <fullName evidence="16">NHLP family bacteriocin export ABC transporter peptidase/permease/ATPase</fullName>
    </submittedName>
</protein>
<evidence type="ECO:0000256" key="5">
    <source>
        <dbReference type="ARBA" id="ARBA00022741"/>
    </source>
</evidence>
<evidence type="ECO:0000256" key="6">
    <source>
        <dbReference type="ARBA" id="ARBA00022801"/>
    </source>
</evidence>
<feature type="domain" description="ABC transmembrane type-1" evidence="14">
    <location>
        <begin position="169"/>
        <end position="450"/>
    </location>
</feature>
<evidence type="ECO:0000256" key="9">
    <source>
        <dbReference type="ARBA" id="ARBA00022989"/>
    </source>
</evidence>
<dbReference type="GO" id="GO:0006508">
    <property type="term" value="P:proteolysis"/>
    <property type="evidence" value="ECO:0007669"/>
    <property type="project" value="InterPro"/>
</dbReference>
<keyword evidence="17" id="KW-1185">Reference proteome</keyword>
<dbReference type="AlphaFoldDB" id="A0A918ZR66"/>
<dbReference type="NCBIfam" id="TIGR03796">
    <property type="entry name" value="NHLM_micro_ABC1"/>
    <property type="match status" value="1"/>
</dbReference>
<dbReference type="PROSITE" id="PS50929">
    <property type="entry name" value="ABC_TM1F"/>
    <property type="match status" value="1"/>
</dbReference>
<dbReference type="GO" id="GO:0005886">
    <property type="term" value="C:plasma membrane"/>
    <property type="evidence" value="ECO:0007669"/>
    <property type="project" value="UniProtKB-SubCell"/>
</dbReference>
<dbReference type="Pfam" id="PF03412">
    <property type="entry name" value="Peptidase_C39"/>
    <property type="match status" value="1"/>
</dbReference>
<dbReference type="RefSeq" id="WP_189787997.1">
    <property type="nucleotide sequence ID" value="NZ_BNAT01000059.1"/>
</dbReference>
<evidence type="ECO:0000256" key="3">
    <source>
        <dbReference type="ARBA" id="ARBA00022475"/>
    </source>
</evidence>
<keyword evidence="8" id="KW-0067">ATP-binding</keyword>
<keyword evidence="9 12" id="KW-1133">Transmembrane helix</keyword>
<dbReference type="Pfam" id="PF00005">
    <property type="entry name" value="ABC_tran"/>
    <property type="match status" value="1"/>
</dbReference>
<dbReference type="PROSITE" id="PS50990">
    <property type="entry name" value="PEPTIDASE_C39"/>
    <property type="match status" value="1"/>
</dbReference>
<dbReference type="Gene3D" id="1.20.1560.10">
    <property type="entry name" value="ABC transporter type 1, transmembrane domain"/>
    <property type="match status" value="1"/>
</dbReference>
<dbReference type="SUPFAM" id="SSF90123">
    <property type="entry name" value="ABC transporter transmembrane region"/>
    <property type="match status" value="1"/>
</dbReference>
<evidence type="ECO:0000256" key="1">
    <source>
        <dbReference type="ARBA" id="ARBA00004651"/>
    </source>
</evidence>
<evidence type="ECO:0000256" key="10">
    <source>
        <dbReference type="ARBA" id="ARBA00023136"/>
    </source>
</evidence>
<keyword evidence="10 12" id="KW-0472">Membrane</keyword>
<sequence length="719" mass="77398">MSTTYRKVQTPSVLQMEVVECGAASLAMVLAYYRRFVPLEELRVACGVSRDGSKASNLIKAARSYGMVAKGMQLTPESLAGIKPPAIVFWEFNHFIVLEGIGRRWGKPVVYVNDPAEGRRVLTAEEFDEGFTGVALLMEPGDDFKPGGRRPGILAGLPARLRGTGGMVLLGALASLLLMVLGVATPAFTRAYVDNVLLGGDTSILMPLALLMACTVAGTVALTALRQSFLVRAQITSATLSSARFLRHLFRLPLQFFAQRSAADLTSRMSSNENVAQMLSRDLSGVVVDALVVLLYAGLLWSYNPELTMLGVAMALLNVVALRTVARLRSTRVHKLAADESTMIGVSYNGLELIETLKATGGENEYFRKWAGAYAKVLTGEQRTATPTAVLSVVAPTLAALNSAMILLVGGLQAVEGHITIGVLVAFQALITSFTGPITQLTGTMGQIQDFGVDVARLRDVENFPPEDIDEAVEPERVRKLDGRVRFDDVTFGYSPLGVPQLADFTLEVGPGEQIALVGGSGSGKSTVSRLMAGHYQPWNGAVLVDGLPRTAIPRSVLAASVAFVDQEIFLFEGTVRDNVTLWDTTINDDEVVAALKDAEVYDVVSGRKGGIHSRVLEDGRNFSGGQRQRLEIARALVRAPSVLVLDEATSALDAETERRITANLRRRGCATVVIAHRLSTIRDSDEILVLNKGSVVERGKHDDLVLAGGPYAELIREH</sequence>
<keyword evidence="5" id="KW-0547">Nucleotide-binding</keyword>
<reference evidence="16" key="2">
    <citation type="submission" date="2020-09" db="EMBL/GenBank/DDBJ databases">
        <authorList>
            <person name="Sun Q."/>
            <person name="Zhou Y."/>
        </authorList>
    </citation>
    <scope>NUCLEOTIDE SEQUENCE</scope>
    <source>
        <strain evidence="16">CGMCC 4.7403</strain>
    </source>
</reference>
<dbReference type="Proteomes" id="UP000603227">
    <property type="component" value="Unassembled WGS sequence"/>
</dbReference>
<keyword evidence="6" id="KW-0378">Hydrolase</keyword>
<name>A0A918ZR66_9ACTN</name>
<feature type="domain" description="ABC transporter" evidence="13">
    <location>
        <begin position="485"/>
        <end position="718"/>
    </location>
</feature>
<dbReference type="PROSITE" id="PS00211">
    <property type="entry name" value="ABC_TRANSPORTER_1"/>
    <property type="match status" value="1"/>
</dbReference>
<dbReference type="PANTHER" id="PTHR43394:SF1">
    <property type="entry name" value="ATP-BINDING CASSETTE SUB-FAMILY B MEMBER 10, MITOCHONDRIAL"/>
    <property type="match status" value="1"/>
</dbReference>
<evidence type="ECO:0000256" key="4">
    <source>
        <dbReference type="ARBA" id="ARBA00022692"/>
    </source>
</evidence>
<feature type="transmembrane region" description="Helical" evidence="12">
    <location>
        <begin position="204"/>
        <end position="225"/>
    </location>
</feature>
<keyword evidence="7" id="KW-0788">Thiol protease</keyword>
<evidence type="ECO:0000259" key="15">
    <source>
        <dbReference type="PROSITE" id="PS50990"/>
    </source>
</evidence>
<proteinExistence type="inferred from homology"/>
<dbReference type="InterPro" id="IPR039421">
    <property type="entry name" value="Type_1_exporter"/>
</dbReference>
<dbReference type="InterPro" id="IPR017871">
    <property type="entry name" value="ABC_transporter-like_CS"/>
</dbReference>
<dbReference type="InterPro" id="IPR003593">
    <property type="entry name" value="AAA+_ATPase"/>
</dbReference>
<accession>A0A918ZR66</accession>
<evidence type="ECO:0000256" key="11">
    <source>
        <dbReference type="ARBA" id="ARBA00061644"/>
    </source>
</evidence>
<dbReference type="GO" id="GO:0015421">
    <property type="term" value="F:ABC-type oligopeptide transporter activity"/>
    <property type="evidence" value="ECO:0007669"/>
    <property type="project" value="TreeGrafter"/>
</dbReference>
<keyword evidence="4 12" id="KW-0812">Transmembrane</keyword>
<evidence type="ECO:0000256" key="7">
    <source>
        <dbReference type="ARBA" id="ARBA00022807"/>
    </source>
</evidence>
<keyword evidence="2" id="KW-0813">Transport</keyword>
<dbReference type="FunFam" id="3.40.50.300:FF:000299">
    <property type="entry name" value="ABC transporter ATP-binding protein/permease"/>
    <property type="match status" value="1"/>
</dbReference>
<dbReference type="SMART" id="SM00382">
    <property type="entry name" value="AAA"/>
    <property type="match status" value="1"/>
</dbReference>
<evidence type="ECO:0000313" key="16">
    <source>
        <dbReference type="EMBL" id="GHE64237.1"/>
    </source>
</evidence>
<keyword evidence="7" id="KW-0645">Protease</keyword>
<dbReference type="GO" id="GO:0005524">
    <property type="term" value="F:ATP binding"/>
    <property type="evidence" value="ECO:0007669"/>
    <property type="project" value="UniProtKB-KW"/>
</dbReference>
<dbReference type="Gene3D" id="3.90.70.10">
    <property type="entry name" value="Cysteine proteinases"/>
    <property type="match status" value="1"/>
</dbReference>
<dbReference type="InterPro" id="IPR022514">
    <property type="entry name" value="NHPM_micro_ABC1"/>
</dbReference>
<dbReference type="InterPro" id="IPR003439">
    <property type="entry name" value="ABC_transporter-like_ATP-bd"/>
</dbReference>
<organism evidence="16 17">
    <name type="scientific">Streptomyces capitiformicae</name>
    <dbReference type="NCBI Taxonomy" id="2014920"/>
    <lineage>
        <taxon>Bacteria</taxon>
        <taxon>Bacillati</taxon>
        <taxon>Actinomycetota</taxon>
        <taxon>Actinomycetes</taxon>
        <taxon>Kitasatosporales</taxon>
        <taxon>Streptomycetaceae</taxon>
        <taxon>Streptomyces</taxon>
    </lineage>
</organism>
<dbReference type="EMBL" id="BNAT01000059">
    <property type="protein sequence ID" value="GHE64237.1"/>
    <property type="molecule type" value="Genomic_DNA"/>
</dbReference>
<dbReference type="GO" id="GO:0008234">
    <property type="term" value="F:cysteine-type peptidase activity"/>
    <property type="evidence" value="ECO:0007669"/>
    <property type="project" value="UniProtKB-KW"/>
</dbReference>
<dbReference type="Pfam" id="PF00664">
    <property type="entry name" value="ABC_membrane"/>
    <property type="match status" value="1"/>
</dbReference>
<dbReference type="InterPro" id="IPR036640">
    <property type="entry name" value="ABC1_TM_sf"/>
</dbReference>
<evidence type="ECO:0000256" key="8">
    <source>
        <dbReference type="ARBA" id="ARBA00022840"/>
    </source>
</evidence>
<dbReference type="InterPro" id="IPR005074">
    <property type="entry name" value="Peptidase_C39"/>
</dbReference>
<dbReference type="InterPro" id="IPR011527">
    <property type="entry name" value="ABC1_TM_dom"/>
</dbReference>
<comment type="caution">
    <text evidence="16">The sequence shown here is derived from an EMBL/GenBank/DDBJ whole genome shotgun (WGS) entry which is preliminary data.</text>
</comment>
<comment type="similarity">
    <text evidence="11">Belongs to the ABC transporter superfamily. Lipid exporter (TC 3.A.1.106) family.</text>
</comment>
<dbReference type="PANTHER" id="PTHR43394">
    <property type="entry name" value="ATP-DEPENDENT PERMEASE MDL1, MITOCHONDRIAL"/>
    <property type="match status" value="1"/>
</dbReference>
<feature type="transmembrane region" description="Helical" evidence="12">
    <location>
        <begin position="283"/>
        <end position="301"/>
    </location>
</feature>